<accession>A0ABM1RUS3</accession>
<evidence type="ECO:0000313" key="2">
    <source>
        <dbReference type="RefSeq" id="XP_022235128.1"/>
    </source>
</evidence>
<name>A0ABM1RUS3_LIMPO</name>
<protein>
    <submittedName>
        <fullName evidence="2">Uncharacterized protein LOC111083139</fullName>
    </submittedName>
</protein>
<reference evidence="2" key="1">
    <citation type="submission" date="2025-08" db="UniProtKB">
        <authorList>
            <consortium name="RefSeq"/>
        </authorList>
    </citation>
    <scope>IDENTIFICATION</scope>
    <source>
        <tissue evidence="2">Muscle</tissue>
    </source>
</reference>
<proteinExistence type="predicted"/>
<dbReference type="Proteomes" id="UP000694941">
    <property type="component" value="Unplaced"/>
</dbReference>
<keyword evidence="1" id="KW-1185">Reference proteome</keyword>
<sequence>MKCPWIKVGYKYGVMQMTDVVYLVNYNRRNEEKIEQNLKYCVHNSSLVTYLPSIPYLLVPSTDCPSCPDSCLNCHNDLDYKLKEIICTSDFRTFYLVSIPYKF</sequence>
<dbReference type="RefSeq" id="XP_022235128.1">
    <property type="nucleotide sequence ID" value="XM_022379420.1"/>
</dbReference>
<gene>
    <name evidence="2" type="primary">LOC111083139</name>
</gene>
<dbReference type="GeneID" id="111083139"/>
<evidence type="ECO:0000313" key="1">
    <source>
        <dbReference type="Proteomes" id="UP000694941"/>
    </source>
</evidence>
<organism evidence="1 2">
    <name type="scientific">Limulus polyphemus</name>
    <name type="common">Atlantic horseshoe crab</name>
    <dbReference type="NCBI Taxonomy" id="6850"/>
    <lineage>
        <taxon>Eukaryota</taxon>
        <taxon>Metazoa</taxon>
        <taxon>Ecdysozoa</taxon>
        <taxon>Arthropoda</taxon>
        <taxon>Chelicerata</taxon>
        <taxon>Merostomata</taxon>
        <taxon>Xiphosura</taxon>
        <taxon>Limulidae</taxon>
        <taxon>Limulus</taxon>
    </lineage>
</organism>